<proteinExistence type="predicted"/>
<dbReference type="InterPro" id="IPR029787">
    <property type="entry name" value="Nucleotide_cyclase"/>
</dbReference>
<protein>
    <submittedName>
        <fullName evidence="3">Adenylate/guanylate cyclase (Modular protein)</fullName>
    </submittedName>
</protein>
<dbReference type="PANTHER" id="PTHR43081:SF1">
    <property type="entry name" value="ADENYLATE CYCLASE, TERMINAL-DIFFERENTIATION SPECIFIC"/>
    <property type="match status" value="1"/>
</dbReference>
<dbReference type="GO" id="GO:0035556">
    <property type="term" value="P:intracellular signal transduction"/>
    <property type="evidence" value="ECO:0007669"/>
    <property type="project" value="InterPro"/>
</dbReference>
<gene>
    <name evidence="3" type="ORF">NCAV_0797</name>
</gene>
<dbReference type="SMART" id="SM00044">
    <property type="entry name" value="CYCc"/>
    <property type="match status" value="1"/>
</dbReference>
<dbReference type="GeneID" id="41594859"/>
<keyword evidence="4" id="KW-1185">Reference proteome</keyword>
<dbReference type="Pfam" id="PF00211">
    <property type="entry name" value="Guanylate_cyc"/>
    <property type="match status" value="1"/>
</dbReference>
<evidence type="ECO:0000313" key="4">
    <source>
        <dbReference type="Proteomes" id="UP000236248"/>
    </source>
</evidence>
<dbReference type="Gene3D" id="3.30.70.1230">
    <property type="entry name" value="Nucleotide cyclase"/>
    <property type="match status" value="1"/>
</dbReference>
<accession>A0A2K5AQP2</accession>
<dbReference type="SUPFAM" id="SSF55073">
    <property type="entry name" value="Nucleotide cyclase"/>
    <property type="match status" value="1"/>
</dbReference>
<sequence>MPSKSNRVEGRRRRGEEKEGLEFTLEKVMRGSNREDKFELIIKLDPKRYERKTIDGEVGYLDTHTNTFIPEDALKLIFDEMIKQPIQGVGNDGKSRKDLYSSIVESQARVKKMLKDGLRFDSVITPSEKYLASHINMKLDVIVLYADIVDSTAMSMSLPADRLANLIKIFMQEMSYIIAAYHGYVLKYAGDCVIAFFPVGRDAGEACARVVNCARAMLNITRYAINQVLKEYGYPELKIKIGIDLGENQIVRLGGTLDLLGYTMSITAKIVELAKPWQIVIGKWVYDALAEEFKRSFKELRLRRDIWNYRDSREGKYYNLYTLKERKLEPRIRLI</sequence>
<dbReference type="KEGG" id="ncv:NCAV_0797"/>
<dbReference type="CDD" id="cd07302">
    <property type="entry name" value="CHD"/>
    <property type="match status" value="1"/>
</dbReference>
<organism evidence="3 4">
    <name type="scientific">Candidatus Nitrosocaldus cavascurensis</name>
    <dbReference type="NCBI Taxonomy" id="2058097"/>
    <lineage>
        <taxon>Archaea</taxon>
        <taxon>Nitrososphaerota</taxon>
        <taxon>Nitrososphaeria</taxon>
        <taxon>Candidatus Nitrosocaldales</taxon>
        <taxon>Candidatus Nitrosocaldaceae</taxon>
        <taxon>Candidatus Nitrosocaldus</taxon>
    </lineage>
</organism>
<dbReference type="EMBL" id="LT981265">
    <property type="protein sequence ID" value="SPC33978.1"/>
    <property type="molecule type" value="Genomic_DNA"/>
</dbReference>
<feature type="domain" description="Guanylate cyclase" evidence="2">
    <location>
        <begin position="142"/>
        <end position="271"/>
    </location>
</feature>
<dbReference type="RefSeq" id="WP_103287261.1">
    <property type="nucleotide sequence ID" value="NZ_LT981265.1"/>
</dbReference>
<dbReference type="PANTHER" id="PTHR43081">
    <property type="entry name" value="ADENYLATE CYCLASE, TERMINAL-DIFFERENTIATION SPECIFIC-RELATED"/>
    <property type="match status" value="1"/>
</dbReference>
<reference evidence="4" key="1">
    <citation type="submission" date="2018-01" db="EMBL/GenBank/DDBJ databases">
        <authorList>
            <person name="Kerou L M."/>
        </authorList>
    </citation>
    <scope>NUCLEOTIDE SEQUENCE [LARGE SCALE GENOMIC DNA]</scope>
    <source>
        <strain evidence="4">SCU2</strain>
    </source>
</reference>
<dbReference type="Proteomes" id="UP000236248">
    <property type="component" value="Chromosome NCAV"/>
</dbReference>
<name>A0A2K5AQP2_9ARCH</name>
<dbReference type="AlphaFoldDB" id="A0A2K5AQP2"/>
<feature type="region of interest" description="Disordered" evidence="1">
    <location>
        <begin position="1"/>
        <end position="20"/>
    </location>
</feature>
<evidence type="ECO:0000259" key="2">
    <source>
        <dbReference type="PROSITE" id="PS50125"/>
    </source>
</evidence>
<evidence type="ECO:0000256" key="1">
    <source>
        <dbReference type="SAM" id="MobiDB-lite"/>
    </source>
</evidence>
<dbReference type="InterPro" id="IPR001054">
    <property type="entry name" value="A/G_cyclase"/>
</dbReference>
<dbReference type="GO" id="GO:0009190">
    <property type="term" value="P:cyclic nucleotide biosynthetic process"/>
    <property type="evidence" value="ECO:0007669"/>
    <property type="project" value="InterPro"/>
</dbReference>
<dbReference type="InterPro" id="IPR050697">
    <property type="entry name" value="Adenylyl/Guanylyl_Cyclase_3/4"/>
</dbReference>
<dbReference type="PROSITE" id="PS50125">
    <property type="entry name" value="GUANYLATE_CYCLASE_2"/>
    <property type="match status" value="1"/>
</dbReference>
<evidence type="ECO:0000313" key="3">
    <source>
        <dbReference type="EMBL" id="SPC33978.1"/>
    </source>
</evidence>